<evidence type="ECO:0000313" key="2">
    <source>
        <dbReference type="Proteomes" id="UP000215335"/>
    </source>
</evidence>
<evidence type="ECO:0008006" key="3">
    <source>
        <dbReference type="Google" id="ProtNLM"/>
    </source>
</evidence>
<dbReference type="AlphaFoldDB" id="A0A232EVN2"/>
<keyword evidence="2" id="KW-1185">Reference proteome</keyword>
<comment type="caution">
    <text evidence="1">The sequence shown here is derived from an EMBL/GenBank/DDBJ whole genome shotgun (WGS) entry which is preliminary data.</text>
</comment>
<reference evidence="1 2" key="1">
    <citation type="journal article" date="2017" name="Curr. Biol.">
        <title>The Evolution of Venom by Co-option of Single-Copy Genes.</title>
        <authorList>
            <person name="Martinson E.O."/>
            <person name="Mrinalini"/>
            <person name="Kelkar Y.D."/>
            <person name="Chang C.H."/>
            <person name="Werren J.H."/>
        </authorList>
    </citation>
    <scope>NUCLEOTIDE SEQUENCE [LARGE SCALE GENOMIC DNA]</scope>
    <source>
        <strain evidence="1 2">Alberta</strain>
        <tissue evidence="1">Whole body</tissue>
    </source>
</reference>
<proteinExistence type="predicted"/>
<gene>
    <name evidence="1" type="ORF">TSAR_010980</name>
</gene>
<organism evidence="1 2">
    <name type="scientific">Trichomalopsis sarcophagae</name>
    <dbReference type="NCBI Taxonomy" id="543379"/>
    <lineage>
        <taxon>Eukaryota</taxon>
        <taxon>Metazoa</taxon>
        <taxon>Ecdysozoa</taxon>
        <taxon>Arthropoda</taxon>
        <taxon>Hexapoda</taxon>
        <taxon>Insecta</taxon>
        <taxon>Pterygota</taxon>
        <taxon>Neoptera</taxon>
        <taxon>Endopterygota</taxon>
        <taxon>Hymenoptera</taxon>
        <taxon>Apocrita</taxon>
        <taxon>Proctotrupomorpha</taxon>
        <taxon>Chalcidoidea</taxon>
        <taxon>Pteromalidae</taxon>
        <taxon>Pteromalinae</taxon>
        <taxon>Trichomalopsis</taxon>
    </lineage>
</organism>
<evidence type="ECO:0000313" key="1">
    <source>
        <dbReference type="EMBL" id="OXU22400.1"/>
    </source>
</evidence>
<accession>A0A232EVN2</accession>
<protein>
    <recommendedName>
        <fullName evidence="3">BTB domain-containing protein</fullName>
    </recommendedName>
</protein>
<dbReference type="EMBL" id="NNAY01001977">
    <property type="protein sequence ID" value="OXU22400.1"/>
    <property type="molecule type" value="Genomic_DNA"/>
</dbReference>
<dbReference type="Proteomes" id="UP000215335">
    <property type="component" value="Unassembled WGS sequence"/>
</dbReference>
<sequence length="107" mass="12477">MEADDETPPSVVQRHKLIKPKKQAFPRKPGFRFFGSMCKESIMDDSWSHARNVPNDCLDLEFGIYVYYKIKQFNVDLRKLLKDNKEKNITLVVKGEEFPANRAILMA</sequence>
<name>A0A232EVN2_9HYME</name>